<organism evidence="1 2">
    <name type="scientific">Paracoccus acridae</name>
    <dbReference type="NCBI Taxonomy" id="1795310"/>
    <lineage>
        <taxon>Bacteria</taxon>
        <taxon>Pseudomonadati</taxon>
        <taxon>Pseudomonadota</taxon>
        <taxon>Alphaproteobacteria</taxon>
        <taxon>Rhodobacterales</taxon>
        <taxon>Paracoccaceae</taxon>
        <taxon>Paracoccus</taxon>
    </lineage>
</organism>
<proteinExistence type="predicted"/>
<reference evidence="2" key="1">
    <citation type="journal article" date="2019" name="Int. J. Syst. Evol. Microbiol.">
        <title>The Global Catalogue of Microorganisms (GCM) 10K type strain sequencing project: providing services to taxonomists for standard genome sequencing and annotation.</title>
        <authorList>
            <consortium name="The Broad Institute Genomics Platform"/>
            <consortium name="The Broad Institute Genome Sequencing Center for Infectious Disease"/>
            <person name="Wu L."/>
            <person name="Ma J."/>
        </authorList>
    </citation>
    <scope>NUCLEOTIDE SEQUENCE [LARGE SCALE GENOMIC DNA]</scope>
    <source>
        <strain evidence="2">CGMCC 1.15419</strain>
    </source>
</reference>
<dbReference type="Proteomes" id="UP000640509">
    <property type="component" value="Unassembled WGS sequence"/>
</dbReference>
<evidence type="ECO:0000313" key="1">
    <source>
        <dbReference type="EMBL" id="GGF69639.1"/>
    </source>
</evidence>
<dbReference type="EMBL" id="BMIV01000007">
    <property type="protein sequence ID" value="GGF69639.1"/>
    <property type="molecule type" value="Genomic_DNA"/>
</dbReference>
<evidence type="ECO:0000313" key="2">
    <source>
        <dbReference type="Proteomes" id="UP000640509"/>
    </source>
</evidence>
<dbReference type="Gene3D" id="3.40.50.1240">
    <property type="entry name" value="Phosphoglycerate mutase-like"/>
    <property type="match status" value="1"/>
</dbReference>
<dbReference type="SMART" id="SM00855">
    <property type="entry name" value="PGAM"/>
    <property type="match status" value="1"/>
</dbReference>
<dbReference type="PANTHER" id="PTHR47623">
    <property type="entry name" value="OS09G0287300 PROTEIN"/>
    <property type="match status" value="1"/>
</dbReference>
<dbReference type="InterPro" id="IPR013078">
    <property type="entry name" value="His_Pase_superF_clade-1"/>
</dbReference>
<comment type="caution">
    <text evidence="1">The sequence shown here is derived from an EMBL/GenBank/DDBJ whole genome shotgun (WGS) entry which is preliminary data.</text>
</comment>
<dbReference type="CDD" id="cd07067">
    <property type="entry name" value="HP_PGM_like"/>
    <property type="match status" value="1"/>
</dbReference>
<dbReference type="SUPFAM" id="SSF53254">
    <property type="entry name" value="Phosphoglycerate mutase-like"/>
    <property type="match status" value="1"/>
</dbReference>
<keyword evidence="2" id="KW-1185">Reference proteome</keyword>
<gene>
    <name evidence="1" type="ORF">GCM10011402_22700</name>
</gene>
<name>A0ABQ1VI63_9RHOB</name>
<sequence>MAENGGCLHMTPLGHRRLILTRHAKSAWDDPALPDHDRPLNDRGRRSARALGDWLASRGYEPEEVLCSSAARTQETWSMVASAALEVRPMVRIEAGLYQAGPDRMLSILKTATHPTVMMIGHNPGISELAALLPARLPLDPDFRRYPTGATLVVDFQVDEWSQVEPGQGSVMDFVRLDGRG</sequence>
<accession>A0ABQ1VI63</accession>
<dbReference type="Pfam" id="PF00300">
    <property type="entry name" value="His_Phos_1"/>
    <property type="match status" value="1"/>
</dbReference>
<protein>
    <submittedName>
        <fullName evidence="1">Phosphoglycerate mutase</fullName>
    </submittedName>
</protein>
<dbReference type="InterPro" id="IPR029033">
    <property type="entry name" value="His_PPase_superfam"/>
</dbReference>
<dbReference type="PANTHER" id="PTHR47623:SF1">
    <property type="entry name" value="OS09G0287300 PROTEIN"/>
    <property type="match status" value="1"/>
</dbReference>